<dbReference type="PROSITE" id="PS52050">
    <property type="entry name" value="WYL"/>
    <property type="match status" value="1"/>
</dbReference>
<reference evidence="2" key="1">
    <citation type="submission" date="2022-02" db="EMBL/GenBank/DDBJ databases">
        <title>Corynebacterium sp. from urogenital microbiome.</title>
        <authorList>
            <person name="Cappelli E.A."/>
            <person name="Ribeiro T.G."/>
            <person name="Peixe L."/>
        </authorList>
    </citation>
    <scope>NUCLEOTIDE SEQUENCE</scope>
    <source>
        <strain evidence="2">C8Ua_174</strain>
    </source>
</reference>
<accession>A0A9X3RG01</accession>
<dbReference type="Pfam" id="PF13280">
    <property type="entry name" value="WYL"/>
    <property type="match status" value="1"/>
</dbReference>
<evidence type="ECO:0000313" key="3">
    <source>
        <dbReference type="Proteomes" id="UP001146469"/>
    </source>
</evidence>
<dbReference type="AlphaFoldDB" id="A0A9X3RG01"/>
<evidence type="ECO:0000259" key="1">
    <source>
        <dbReference type="Pfam" id="PF13280"/>
    </source>
</evidence>
<feature type="domain" description="WYL" evidence="1">
    <location>
        <begin position="151"/>
        <end position="217"/>
    </location>
</feature>
<dbReference type="Proteomes" id="UP001146469">
    <property type="component" value="Unassembled WGS sequence"/>
</dbReference>
<dbReference type="PANTHER" id="PTHR34580:SF3">
    <property type="entry name" value="PROTEIN PAFB"/>
    <property type="match status" value="1"/>
</dbReference>
<keyword evidence="3" id="KW-1185">Reference proteome</keyword>
<gene>
    <name evidence="2" type="ORF">L8V00_02215</name>
</gene>
<name>A0A9X3RG01_9CORY</name>
<dbReference type="RefSeq" id="WP_269944112.1">
    <property type="nucleotide sequence ID" value="NZ_JAKMUT010000002.1"/>
</dbReference>
<sequence length="311" mass="34163">MNRNRPVETHWIPGATRLFNLVIALLNSDGPRSIEWVLTNVEGYQHANDGSARKQLGRDRQDLAELGVRITGEDMLTLDPAQTFLPDIEFTDGEATVLAAASRWAQSGEMQHAARSAYTKLAAAGMQHRVSTGEVAVPSVPDHTALDGDSLDAIFRALDNGLVLSFNYYPSLVDTPQQRRLEPWAYGAKDGLVYVTGFDPDRTAQRTFRLARIDSVTALPEFAQHPRPEGTPQQLIQQGLLSSRQMVTATVEFPEPGAWELRRLANEDGQIGPVERDWFVRTAAAYAPHVIVTSPPDVVTDVVAVLKEAAS</sequence>
<evidence type="ECO:0000313" key="2">
    <source>
        <dbReference type="EMBL" id="MCZ9289027.1"/>
    </source>
</evidence>
<dbReference type="InterPro" id="IPR026881">
    <property type="entry name" value="WYL_dom"/>
</dbReference>
<comment type="caution">
    <text evidence="2">The sequence shown here is derived from an EMBL/GenBank/DDBJ whole genome shotgun (WGS) entry which is preliminary data.</text>
</comment>
<dbReference type="InterPro" id="IPR051534">
    <property type="entry name" value="CBASS_pafABC_assoc_protein"/>
</dbReference>
<dbReference type="PANTHER" id="PTHR34580">
    <property type="match status" value="1"/>
</dbReference>
<proteinExistence type="predicted"/>
<organism evidence="2 3">
    <name type="scientific">Corynebacterium evansiae</name>
    <dbReference type="NCBI Taxonomy" id="2913499"/>
    <lineage>
        <taxon>Bacteria</taxon>
        <taxon>Bacillati</taxon>
        <taxon>Actinomycetota</taxon>
        <taxon>Actinomycetes</taxon>
        <taxon>Mycobacteriales</taxon>
        <taxon>Corynebacteriaceae</taxon>
        <taxon>Corynebacterium</taxon>
    </lineage>
</organism>
<protein>
    <submittedName>
        <fullName evidence="2">WYL domain-containing protein</fullName>
    </submittedName>
</protein>
<dbReference type="EMBL" id="JAKMUT010000002">
    <property type="protein sequence ID" value="MCZ9289027.1"/>
    <property type="molecule type" value="Genomic_DNA"/>
</dbReference>